<gene>
    <name evidence="1" type="ORF">HMPREF0645_2621</name>
</gene>
<organism evidence="1 2">
    <name type="scientific">Hallella bergensis DSM 17361</name>
    <dbReference type="NCBI Taxonomy" id="585502"/>
    <lineage>
        <taxon>Bacteria</taxon>
        <taxon>Pseudomonadati</taxon>
        <taxon>Bacteroidota</taxon>
        <taxon>Bacteroidia</taxon>
        <taxon>Bacteroidales</taxon>
        <taxon>Prevotellaceae</taxon>
        <taxon>Hallella</taxon>
    </lineage>
</organism>
<evidence type="ECO:0000313" key="2">
    <source>
        <dbReference type="Proteomes" id="UP000003160"/>
    </source>
</evidence>
<dbReference type="EMBL" id="ACKS01000107">
    <property type="protein sequence ID" value="EFA42985.1"/>
    <property type="molecule type" value="Genomic_DNA"/>
</dbReference>
<protein>
    <submittedName>
        <fullName evidence="1">Uncharacterized protein</fullName>
    </submittedName>
</protein>
<sequence>MEIKLSNGDRLTVPQGCKATVNGNEIIIEKEREFKDGDILTSIYDDITIIFKCYHNDGSGRGMSYFNTETNPVKGLENKCWDMDSFRQATDEERQRLFDKMKKRGLRWNEEEKQIEEIRWRAKKGDRYWKLSSDLHMLGMQEDNDDFDQDSWECGNYFKTQEQAERAAEAIKETLRKFHEENN</sequence>
<dbReference type="AlphaFoldDB" id="D1Q086"/>
<comment type="caution">
    <text evidence="1">The sequence shown here is derived from an EMBL/GenBank/DDBJ whole genome shotgun (WGS) entry which is preliminary data.</text>
</comment>
<dbReference type="RefSeq" id="WP_007175016.1">
    <property type="nucleotide sequence ID" value="NZ_GG704783.1"/>
</dbReference>
<accession>D1Q086</accession>
<name>D1Q086_9BACT</name>
<keyword evidence="2" id="KW-1185">Reference proteome</keyword>
<evidence type="ECO:0000313" key="1">
    <source>
        <dbReference type="EMBL" id="EFA42985.1"/>
    </source>
</evidence>
<reference evidence="1 2" key="1">
    <citation type="submission" date="2009-10" db="EMBL/GenBank/DDBJ databases">
        <authorList>
            <person name="Qin X."/>
            <person name="Bachman B."/>
            <person name="Battles P."/>
            <person name="Bell A."/>
            <person name="Bess C."/>
            <person name="Bickham C."/>
            <person name="Chaboub L."/>
            <person name="Chen D."/>
            <person name="Coyle M."/>
            <person name="Deiros D.R."/>
            <person name="Dinh H."/>
            <person name="Forbes L."/>
            <person name="Fowler G."/>
            <person name="Francisco L."/>
            <person name="Fu Q."/>
            <person name="Gubbala S."/>
            <person name="Hale W."/>
            <person name="Han Y."/>
            <person name="Hemphill L."/>
            <person name="Highlander S.K."/>
            <person name="Hirani K."/>
            <person name="Hogues M."/>
            <person name="Jackson L."/>
            <person name="Jakkamsetti A."/>
            <person name="Javaid M."/>
            <person name="Jiang H."/>
            <person name="Korchina V."/>
            <person name="Kovar C."/>
            <person name="Lara F."/>
            <person name="Lee S."/>
            <person name="Mata R."/>
            <person name="Mathew T."/>
            <person name="Moen C."/>
            <person name="Morales K."/>
            <person name="Munidasa M."/>
            <person name="Nazareth L."/>
            <person name="Ngo R."/>
            <person name="Nguyen L."/>
            <person name="Okwuonu G."/>
            <person name="Ongeri F."/>
            <person name="Patil S."/>
            <person name="Petrosino J."/>
            <person name="Pham C."/>
            <person name="Pham P."/>
            <person name="Pu L.-L."/>
            <person name="Puazo M."/>
            <person name="Raj R."/>
            <person name="Reid J."/>
            <person name="Rouhana J."/>
            <person name="Saada N."/>
            <person name="Shang Y."/>
            <person name="Simmons D."/>
            <person name="Thornton R."/>
            <person name="Warren J."/>
            <person name="Weissenberger G."/>
            <person name="Zhang J."/>
            <person name="Zhang L."/>
            <person name="Zhou C."/>
            <person name="Zhu D."/>
            <person name="Muzny D."/>
            <person name="Worley K."/>
            <person name="Gibbs R."/>
        </authorList>
    </citation>
    <scope>NUCLEOTIDE SEQUENCE [LARGE SCALE GENOMIC DNA]</scope>
    <source>
        <strain evidence="1 2">DSM 17361</strain>
    </source>
</reference>
<dbReference type="HOGENOM" id="CLU_1480760_0_0_10"/>
<dbReference type="Proteomes" id="UP000003160">
    <property type="component" value="Unassembled WGS sequence"/>
</dbReference>
<proteinExistence type="predicted"/>
<dbReference type="eggNOG" id="ENOG5033PT1">
    <property type="taxonomic scope" value="Bacteria"/>
</dbReference>
<dbReference type="OrthoDB" id="1083039at2"/>